<evidence type="ECO:0000256" key="4">
    <source>
        <dbReference type="ARBA" id="ARBA00022475"/>
    </source>
</evidence>
<keyword evidence="5" id="KW-0547">Nucleotide-binding</keyword>
<dbReference type="PROSITE" id="PS50893">
    <property type="entry name" value="ABC_TRANSPORTER_2"/>
    <property type="match status" value="1"/>
</dbReference>
<dbReference type="EMBL" id="FNDZ01000006">
    <property type="protein sequence ID" value="SDJ00451.1"/>
    <property type="molecule type" value="Genomic_DNA"/>
</dbReference>
<dbReference type="GO" id="GO:0005524">
    <property type="term" value="F:ATP binding"/>
    <property type="evidence" value="ECO:0007669"/>
    <property type="project" value="UniProtKB-KW"/>
</dbReference>
<evidence type="ECO:0000259" key="8">
    <source>
        <dbReference type="PROSITE" id="PS50893"/>
    </source>
</evidence>
<dbReference type="AlphaFoldDB" id="A0A1G8Q6W4"/>
<dbReference type="InterPro" id="IPR003593">
    <property type="entry name" value="AAA+_ATPase"/>
</dbReference>
<sequence>MIFQAKNIKKTYGDLTVLENLSFEVDKNEIAAILGPSGIGKSTLLKCIVQLESIDSGSFILNGETLTEKNRTQVGLVFQSSSLFQHKNVLENLLMAPRYHKLYDDKELLSMADSYLQDFGLLDKKFAYPSELSGGQKQRIAIIRALLLKPLLLCFDEPTSSLDQENKMLLLDILQKIKKDHAILIVSHDEDFIEKIADTKIQLR</sequence>
<dbReference type="Pfam" id="PF00005">
    <property type="entry name" value="ABC_tran"/>
    <property type="match status" value="1"/>
</dbReference>
<comment type="similarity">
    <text evidence="2">Belongs to the ABC transporter superfamily.</text>
</comment>
<organism evidence="9 10">
    <name type="scientific">Proteiniclasticum ruminis</name>
    <dbReference type="NCBI Taxonomy" id="398199"/>
    <lineage>
        <taxon>Bacteria</taxon>
        <taxon>Bacillati</taxon>
        <taxon>Bacillota</taxon>
        <taxon>Clostridia</taxon>
        <taxon>Eubacteriales</taxon>
        <taxon>Clostridiaceae</taxon>
        <taxon>Proteiniclasticum</taxon>
    </lineage>
</organism>
<dbReference type="GO" id="GO:0005886">
    <property type="term" value="C:plasma membrane"/>
    <property type="evidence" value="ECO:0007669"/>
    <property type="project" value="UniProtKB-SubCell"/>
</dbReference>
<gene>
    <name evidence="9" type="ORF">SAMN05421804_10651</name>
</gene>
<evidence type="ECO:0000256" key="2">
    <source>
        <dbReference type="ARBA" id="ARBA00005417"/>
    </source>
</evidence>
<evidence type="ECO:0000256" key="1">
    <source>
        <dbReference type="ARBA" id="ARBA00004202"/>
    </source>
</evidence>
<dbReference type="RefSeq" id="WP_031576824.1">
    <property type="nucleotide sequence ID" value="NZ_FNDZ01000006.1"/>
</dbReference>
<dbReference type="InterPro" id="IPR027417">
    <property type="entry name" value="P-loop_NTPase"/>
</dbReference>
<proteinExistence type="inferred from homology"/>
<keyword evidence="4" id="KW-1003">Cell membrane</keyword>
<feature type="domain" description="ABC transporter" evidence="8">
    <location>
        <begin position="3"/>
        <end position="203"/>
    </location>
</feature>
<dbReference type="SUPFAM" id="SSF52540">
    <property type="entry name" value="P-loop containing nucleoside triphosphate hydrolases"/>
    <property type="match status" value="1"/>
</dbReference>
<dbReference type="InterPro" id="IPR003439">
    <property type="entry name" value="ABC_transporter-like_ATP-bd"/>
</dbReference>
<dbReference type="Proteomes" id="UP000183255">
    <property type="component" value="Unassembled WGS sequence"/>
</dbReference>
<evidence type="ECO:0000313" key="10">
    <source>
        <dbReference type="Proteomes" id="UP000183255"/>
    </source>
</evidence>
<dbReference type="SMART" id="SM00382">
    <property type="entry name" value="AAA"/>
    <property type="match status" value="1"/>
</dbReference>
<keyword evidence="3" id="KW-0813">Transport</keyword>
<evidence type="ECO:0000313" key="9">
    <source>
        <dbReference type="EMBL" id="SDJ00451.1"/>
    </source>
</evidence>
<name>A0A1G8Q6W4_9CLOT</name>
<dbReference type="InterPro" id="IPR050086">
    <property type="entry name" value="MetN_ABC_transporter-like"/>
</dbReference>
<dbReference type="PROSITE" id="PS00211">
    <property type="entry name" value="ABC_TRANSPORTER_1"/>
    <property type="match status" value="1"/>
</dbReference>
<evidence type="ECO:0000256" key="7">
    <source>
        <dbReference type="ARBA" id="ARBA00023136"/>
    </source>
</evidence>
<reference evidence="9 10" key="1">
    <citation type="submission" date="2016-10" db="EMBL/GenBank/DDBJ databases">
        <authorList>
            <person name="de Groot N.N."/>
        </authorList>
    </citation>
    <scope>NUCLEOTIDE SEQUENCE [LARGE SCALE GENOMIC DNA]</scope>
    <source>
        <strain evidence="9 10">CGMCC 1.5058</strain>
    </source>
</reference>
<dbReference type="InterPro" id="IPR017871">
    <property type="entry name" value="ABC_transporter-like_CS"/>
</dbReference>
<evidence type="ECO:0000256" key="5">
    <source>
        <dbReference type="ARBA" id="ARBA00022741"/>
    </source>
</evidence>
<dbReference type="PANTHER" id="PTHR43166">
    <property type="entry name" value="AMINO ACID IMPORT ATP-BINDING PROTEIN"/>
    <property type="match status" value="1"/>
</dbReference>
<keyword evidence="7" id="KW-0472">Membrane</keyword>
<accession>A0A1G8Q6W4</accession>
<dbReference type="Gene3D" id="3.40.50.300">
    <property type="entry name" value="P-loop containing nucleotide triphosphate hydrolases"/>
    <property type="match status" value="1"/>
</dbReference>
<keyword evidence="6 9" id="KW-0067">ATP-binding</keyword>
<protein>
    <submittedName>
        <fullName evidence="9">Polar amino acid transport system ATP-binding protein</fullName>
    </submittedName>
</protein>
<evidence type="ECO:0000256" key="3">
    <source>
        <dbReference type="ARBA" id="ARBA00022448"/>
    </source>
</evidence>
<dbReference type="GO" id="GO:0016887">
    <property type="term" value="F:ATP hydrolysis activity"/>
    <property type="evidence" value="ECO:0007669"/>
    <property type="project" value="InterPro"/>
</dbReference>
<evidence type="ECO:0000256" key="6">
    <source>
        <dbReference type="ARBA" id="ARBA00022840"/>
    </source>
</evidence>
<dbReference type="PANTHER" id="PTHR43166:SF9">
    <property type="entry name" value="GLUTAMATE_ASPARTATE IMPORT ATP-BINDING PROTEIN GLTL"/>
    <property type="match status" value="1"/>
</dbReference>
<comment type="subcellular location">
    <subcellularLocation>
        <location evidence="1">Cell membrane</location>
        <topology evidence="1">Peripheral membrane protein</topology>
    </subcellularLocation>
</comment>